<reference evidence="2" key="1">
    <citation type="submission" date="2017-08" db="EMBL/GenBank/DDBJ databases">
        <title>A dynamic microbial community with high functional redundancy inhabits the cold, oxic subseafloor aquifer.</title>
        <authorList>
            <person name="Tully B.J."/>
            <person name="Wheat C.G."/>
            <person name="Glazer B.T."/>
            <person name="Huber J.A."/>
        </authorList>
    </citation>
    <scope>NUCLEOTIDE SEQUENCE [LARGE SCALE GENOMIC DNA]</scope>
</reference>
<evidence type="ECO:0008006" key="3">
    <source>
        <dbReference type="Google" id="ProtNLM"/>
    </source>
</evidence>
<accession>A0A2A4X1M5</accession>
<evidence type="ECO:0000313" key="1">
    <source>
        <dbReference type="EMBL" id="PCI76513.1"/>
    </source>
</evidence>
<dbReference type="Proteomes" id="UP000218767">
    <property type="component" value="Unassembled WGS sequence"/>
</dbReference>
<proteinExistence type="predicted"/>
<dbReference type="AlphaFoldDB" id="A0A2A4X1M5"/>
<organism evidence="1 2">
    <name type="scientific">SAR86 cluster bacterium</name>
    <dbReference type="NCBI Taxonomy" id="2030880"/>
    <lineage>
        <taxon>Bacteria</taxon>
        <taxon>Pseudomonadati</taxon>
        <taxon>Pseudomonadota</taxon>
        <taxon>Gammaproteobacteria</taxon>
        <taxon>SAR86 cluster</taxon>
    </lineage>
</organism>
<dbReference type="EMBL" id="NVUL01000056">
    <property type="protein sequence ID" value="PCI76513.1"/>
    <property type="molecule type" value="Genomic_DNA"/>
</dbReference>
<name>A0A2A4X1M5_9GAMM</name>
<evidence type="ECO:0000313" key="2">
    <source>
        <dbReference type="Proteomes" id="UP000218767"/>
    </source>
</evidence>
<gene>
    <name evidence="1" type="ORF">COB20_10520</name>
</gene>
<comment type="caution">
    <text evidence="1">The sequence shown here is derived from an EMBL/GenBank/DDBJ whole genome shotgun (WGS) entry which is preliminary data.</text>
</comment>
<protein>
    <recommendedName>
        <fullName evidence="3">XRE family transcriptional regulator</fullName>
    </recommendedName>
</protein>
<sequence>MLETTRVLNEIADSETFGSFYKIAKFLEVTPSYMYQVKYDAKISDKNLLRIADAMEMNPMALIAMKNMDKAKDNESREFWRKIYESSDLYYRK</sequence>